<accession>E2C7M1</accession>
<dbReference type="InParanoid" id="E2C7M1"/>
<sequence>MNIDIGSAAGKPMHLARDFPHSSAYRRAHEVLPPEQVQPQVNTAGPDSHQISLLDSSVVAEIRDKYRDPFPPLLLERTSRSVFERREYGSVSYDEAIFGAGEQRPKQIEPANQKELFPQQKMTVRFRAAEDHHGSRLRQGQV</sequence>
<gene>
    <name evidence="2" type="ORF">EAI_07778</name>
</gene>
<dbReference type="Proteomes" id="UP000008237">
    <property type="component" value="Unassembled WGS sequence"/>
</dbReference>
<feature type="region of interest" description="Disordered" evidence="1">
    <location>
        <begin position="1"/>
        <end position="24"/>
    </location>
</feature>
<proteinExistence type="predicted"/>
<protein>
    <submittedName>
        <fullName evidence="2">Uncharacterized protein</fullName>
    </submittedName>
</protein>
<evidence type="ECO:0000256" key="1">
    <source>
        <dbReference type="SAM" id="MobiDB-lite"/>
    </source>
</evidence>
<evidence type="ECO:0000313" key="2">
    <source>
        <dbReference type="EMBL" id="EFN76058.1"/>
    </source>
</evidence>
<organism evidence="3">
    <name type="scientific">Harpegnathos saltator</name>
    <name type="common">Jerdon's jumping ant</name>
    <dbReference type="NCBI Taxonomy" id="610380"/>
    <lineage>
        <taxon>Eukaryota</taxon>
        <taxon>Metazoa</taxon>
        <taxon>Ecdysozoa</taxon>
        <taxon>Arthropoda</taxon>
        <taxon>Hexapoda</taxon>
        <taxon>Insecta</taxon>
        <taxon>Pterygota</taxon>
        <taxon>Neoptera</taxon>
        <taxon>Endopterygota</taxon>
        <taxon>Hymenoptera</taxon>
        <taxon>Apocrita</taxon>
        <taxon>Aculeata</taxon>
        <taxon>Formicoidea</taxon>
        <taxon>Formicidae</taxon>
        <taxon>Ponerinae</taxon>
        <taxon>Ponerini</taxon>
        <taxon>Harpegnathos</taxon>
    </lineage>
</organism>
<keyword evidence="3" id="KW-1185">Reference proteome</keyword>
<name>E2C7M1_HARSA</name>
<dbReference type="EMBL" id="GL453384">
    <property type="protein sequence ID" value="EFN76058.1"/>
    <property type="molecule type" value="Genomic_DNA"/>
</dbReference>
<evidence type="ECO:0000313" key="3">
    <source>
        <dbReference type="Proteomes" id="UP000008237"/>
    </source>
</evidence>
<dbReference type="AlphaFoldDB" id="E2C7M1"/>
<reference evidence="2 3" key="1">
    <citation type="journal article" date="2010" name="Science">
        <title>Genomic comparison of the ants Camponotus floridanus and Harpegnathos saltator.</title>
        <authorList>
            <person name="Bonasio R."/>
            <person name="Zhang G."/>
            <person name="Ye C."/>
            <person name="Mutti N.S."/>
            <person name="Fang X."/>
            <person name="Qin N."/>
            <person name="Donahue G."/>
            <person name="Yang P."/>
            <person name="Li Q."/>
            <person name="Li C."/>
            <person name="Zhang P."/>
            <person name="Huang Z."/>
            <person name="Berger S.L."/>
            <person name="Reinberg D."/>
            <person name="Wang J."/>
            <person name="Liebig J."/>
        </authorList>
    </citation>
    <scope>NUCLEOTIDE SEQUENCE [LARGE SCALE GENOMIC DNA]</scope>
    <source>
        <strain evidence="2 3">R22 G/1</strain>
    </source>
</reference>